<gene>
    <name evidence="2" type="ORF">ACFS5N_06960</name>
</gene>
<comment type="caution">
    <text evidence="2">The sequence shown here is derived from an EMBL/GenBank/DDBJ whole genome shotgun (WGS) entry which is preliminary data.</text>
</comment>
<dbReference type="RefSeq" id="WP_377183612.1">
    <property type="nucleotide sequence ID" value="NZ_JBHUPD010000001.1"/>
</dbReference>
<dbReference type="InterPro" id="IPR034660">
    <property type="entry name" value="DinB/YfiT-like"/>
</dbReference>
<protein>
    <submittedName>
        <fullName evidence="2">DinB family protein</fullName>
    </submittedName>
</protein>
<feature type="domain" description="DinB-like" evidence="1">
    <location>
        <begin position="9"/>
        <end position="153"/>
    </location>
</feature>
<evidence type="ECO:0000313" key="3">
    <source>
        <dbReference type="Proteomes" id="UP001597557"/>
    </source>
</evidence>
<organism evidence="2 3">
    <name type="scientific">Mucilaginibacter ximonensis</name>
    <dbReference type="NCBI Taxonomy" id="538021"/>
    <lineage>
        <taxon>Bacteria</taxon>
        <taxon>Pseudomonadati</taxon>
        <taxon>Bacteroidota</taxon>
        <taxon>Sphingobacteriia</taxon>
        <taxon>Sphingobacteriales</taxon>
        <taxon>Sphingobacteriaceae</taxon>
        <taxon>Mucilaginibacter</taxon>
    </lineage>
</organism>
<name>A0ABW5Y9Z3_9SPHI</name>
<dbReference type="Proteomes" id="UP001597557">
    <property type="component" value="Unassembled WGS sequence"/>
</dbReference>
<evidence type="ECO:0000313" key="2">
    <source>
        <dbReference type="EMBL" id="MFD2872199.1"/>
    </source>
</evidence>
<dbReference type="InterPro" id="IPR024775">
    <property type="entry name" value="DinB-like"/>
</dbReference>
<proteinExistence type="predicted"/>
<dbReference type="Gene3D" id="1.20.120.450">
    <property type="entry name" value="dinb family like domain"/>
    <property type="match status" value="1"/>
</dbReference>
<reference evidence="3" key="1">
    <citation type="journal article" date="2019" name="Int. J. Syst. Evol. Microbiol.">
        <title>The Global Catalogue of Microorganisms (GCM) 10K type strain sequencing project: providing services to taxonomists for standard genome sequencing and annotation.</title>
        <authorList>
            <consortium name="The Broad Institute Genomics Platform"/>
            <consortium name="The Broad Institute Genome Sequencing Center for Infectious Disease"/>
            <person name="Wu L."/>
            <person name="Ma J."/>
        </authorList>
    </citation>
    <scope>NUCLEOTIDE SEQUENCE [LARGE SCALE GENOMIC DNA]</scope>
    <source>
        <strain evidence="3">KCTC 22437</strain>
    </source>
</reference>
<dbReference type="EMBL" id="JBHUPD010000001">
    <property type="protein sequence ID" value="MFD2872199.1"/>
    <property type="molecule type" value="Genomic_DNA"/>
</dbReference>
<keyword evidence="3" id="KW-1185">Reference proteome</keyword>
<dbReference type="Pfam" id="PF12867">
    <property type="entry name" value="DinB_2"/>
    <property type="match status" value="1"/>
</dbReference>
<evidence type="ECO:0000259" key="1">
    <source>
        <dbReference type="Pfam" id="PF12867"/>
    </source>
</evidence>
<sequence length="165" mass="18867">MENTINKIESTYNGLAQAINAISARDINAVPYKGSWTAAQVTEHVLKAIGVEVLYGQTRVTNRDIGEKIKPVSDLFLNMDIKMQSPDFIYPSDKEYEKQELLELVNDKFTRLLEAAKTLDLSLTCLDFEVPTLGPFTRLEFIWFYIVHTQRHTFQLQKIARALAI</sequence>
<dbReference type="SUPFAM" id="SSF109854">
    <property type="entry name" value="DinB/YfiT-like putative metalloenzymes"/>
    <property type="match status" value="1"/>
</dbReference>
<accession>A0ABW5Y9Z3</accession>